<dbReference type="PROSITE" id="PS00578">
    <property type="entry name" value="RIBOSOMAL_S6E"/>
    <property type="match status" value="1"/>
</dbReference>
<dbReference type="EMBL" id="DQVM01000001">
    <property type="protein sequence ID" value="HIQ28940.1"/>
    <property type="molecule type" value="Genomic_DNA"/>
</dbReference>
<feature type="compositionally biased region" description="Basic residues" evidence="5">
    <location>
        <begin position="96"/>
        <end position="113"/>
    </location>
</feature>
<feature type="region of interest" description="Disordered" evidence="5">
    <location>
        <begin position="86"/>
        <end position="113"/>
    </location>
</feature>
<evidence type="ECO:0000256" key="3">
    <source>
        <dbReference type="ARBA" id="ARBA00023274"/>
    </source>
</evidence>
<evidence type="ECO:0000256" key="5">
    <source>
        <dbReference type="SAM" id="MobiDB-lite"/>
    </source>
</evidence>
<keyword evidence="2 4" id="KW-0689">Ribosomal protein</keyword>
<dbReference type="InterPro" id="IPR020924">
    <property type="entry name" value="Ribosomal_eS6_arc"/>
</dbReference>
<evidence type="ECO:0000256" key="4">
    <source>
        <dbReference type="HAMAP-Rule" id="MF_00512"/>
    </source>
</evidence>
<comment type="caution">
    <text evidence="6">The sequence shown here is derived from an EMBL/GenBank/DDBJ whole genome shotgun (WGS) entry which is preliminary data.</text>
</comment>
<comment type="similarity">
    <text evidence="1 4">Belongs to the eukaryotic ribosomal protein eS6 family.</text>
</comment>
<evidence type="ECO:0000313" key="7">
    <source>
        <dbReference type="Proteomes" id="UP000608579"/>
    </source>
</evidence>
<name>A0A833EBL3_CALS0</name>
<dbReference type="InterPro" id="IPR018282">
    <property type="entry name" value="Ribosomal_eS6_CS"/>
</dbReference>
<dbReference type="AlphaFoldDB" id="A0A833EBL3"/>
<dbReference type="HAMAP" id="MF_00512">
    <property type="entry name" value="Ribosomal_eS6"/>
    <property type="match status" value="1"/>
</dbReference>
<dbReference type="PANTHER" id="PTHR11502">
    <property type="entry name" value="40S RIBOSOMAL PROTEIN S6"/>
    <property type="match status" value="1"/>
</dbReference>
<dbReference type="GO" id="GO:0005840">
    <property type="term" value="C:ribosome"/>
    <property type="evidence" value="ECO:0007669"/>
    <property type="project" value="UniProtKB-KW"/>
</dbReference>
<evidence type="ECO:0000256" key="1">
    <source>
        <dbReference type="ARBA" id="ARBA00009312"/>
    </source>
</evidence>
<organism evidence="6 7">
    <name type="scientific">Caldiarchaeum subterraneum</name>
    <dbReference type="NCBI Taxonomy" id="311458"/>
    <lineage>
        <taxon>Archaea</taxon>
        <taxon>Nitrososphaerota</taxon>
        <taxon>Candidatus Caldarchaeales</taxon>
        <taxon>Candidatus Caldarchaeaceae</taxon>
        <taxon>Candidatus Caldarchaeum</taxon>
    </lineage>
</organism>
<dbReference type="GO" id="GO:0006412">
    <property type="term" value="P:translation"/>
    <property type="evidence" value="ECO:0007669"/>
    <property type="project" value="UniProtKB-UniRule"/>
</dbReference>
<dbReference type="InterPro" id="IPR001377">
    <property type="entry name" value="Ribosomal_eS6"/>
</dbReference>
<dbReference type="SMART" id="SM01405">
    <property type="entry name" value="Ribosomal_S6e"/>
    <property type="match status" value="1"/>
</dbReference>
<dbReference type="Pfam" id="PF01092">
    <property type="entry name" value="Ribosomal_S6e"/>
    <property type="match status" value="2"/>
</dbReference>
<evidence type="ECO:0000313" key="6">
    <source>
        <dbReference type="EMBL" id="HIQ28940.1"/>
    </source>
</evidence>
<sequence length="154" mass="16796">MSQKTAAIPRMVVSDPETGKAQTIQLNPQQLNLLIGKKIGDTIDGSPFGLRGATLKITGGTDRDGFPMRPDISGPRKVRVLLSGGVGFKPKEKPSVKRKKRRSRRRKKGLRKRVTVRGNTISDATAQINVVIVKKSEEAKKQQEEQAAAQPTAT</sequence>
<dbReference type="Proteomes" id="UP000608579">
    <property type="component" value="Unassembled WGS sequence"/>
</dbReference>
<dbReference type="GO" id="GO:0003735">
    <property type="term" value="F:structural constituent of ribosome"/>
    <property type="evidence" value="ECO:0007669"/>
    <property type="project" value="InterPro"/>
</dbReference>
<accession>A0A833EBL3</accession>
<gene>
    <name evidence="4" type="primary">rps6e</name>
    <name evidence="6" type="ORF">EYH45_00070</name>
</gene>
<protein>
    <recommendedName>
        <fullName evidence="4">Small ribosomal subunit protein eS6</fullName>
    </recommendedName>
</protein>
<reference evidence="6" key="1">
    <citation type="journal article" date="2020" name="ISME J.">
        <title>Gammaproteobacteria mediating utilization of methyl-, sulfur- and petroleum organic compounds in deep ocean hydrothermal plumes.</title>
        <authorList>
            <person name="Zhou Z."/>
            <person name="Liu Y."/>
            <person name="Pan J."/>
            <person name="Cron B.R."/>
            <person name="Toner B.M."/>
            <person name="Anantharaman K."/>
            <person name="Breier J.A."/>
            <person name="Dick G.J."/>
            <person name="Li M."/>
        </authorList>
    </citation>
    <scope>NUCLEOTIDE SEQUENCE</scope>
    <source>
        <strain evidence="6">SZUA-1515</strain>
    </source>
</reference>
<evidence type="ECO:0000256" key="2">
    <source>
        <dbReference type="ARBA" id="ARBA00022980"/>
    </source>
</evidence>
<dbReference type="GO" id="GO:1990904">
    <property type="term" value="C:ribonucleoprotein complex"/>
    <property type="evidence" value="ECO:0007669"/>
    <property type="project" value="UniProtKB-KW"/>
</dbReference>
<keyword evidence="3 4" id="KW-0687">Ribonucleoprotein</keyword>
<proteinExistence type="inferred from homology"/>